<feature type="domain" description="Secretion system C-terminal sorting" evidence="3">
    <location>
        <begin position="1265"/>
        <end position="1337"/>
    </location>
</feature>
<dbReference type="InterPro" id="IPR011519">
    <property type="entry name" value="UnbV_ASPIC"/>
</dbReference>
<evidence type="ECO:0000256" key="1">
    <source>
        <dbReference type="ARBA" id="ARBA00022729"/>
    </source>
</evidence>
<gene>
    <name evidence="5" type="ORF">GCM10022291_00060</name>
</gene>
<evidence type="ECO:0000313" key="6">
    <source>
        <dbReference type="Proteomes" id="UP001501496"/>
    </source>
</evidence>
<dbReference type="PANTHER" id="PTHR16026">
    <property type="entry name" value="CARTILAGE ACIDIC PROTEIN 1"/>
    <property type="match status" value="1"/>
</dbReference>
<dbReference type="InterPro" id="IPR016119">
    <property type="entry name" value="Br/Cl_peroxidase_C"/>
</dbReference>
<dbReference type="Proteomes" id="UP001501496">
    <property type="component" value="Unassembled WGS sequence"/>
</dbReference>
<dbReference type="InterPro" id="IPR026444">
    <property type="entry name" value="Secre_tail"/>
</dbReference>
<dbReference type="InterPro" id="IPR049283">
    <property type="entry name" value="DUF6851"/>
</dbReference>
<organism evidence="5 6">
    <name type="scientific">Postechiella marina</name>
    <dbReference type="NCBI Taxonomy" id="943941"/>
    <lineage>
        <taxon>Bacteria</taxon>
        <taxon>Pseudomonadati</taxon>
        <taxon>Bacteroidota</taxon>
        <taxon>Flavobacteriia</taxon>
        <taxon>Flavobacteriales</taxon>
        <taxon>Flavobacteriaceae</taxon>
        <taxon>Postechiella</taxon>
    </lineage>
</organism>
<keyword evidence="6" id="KW-1185">Reference proteome</keyword>
<evidence type="ECO:0000259" key="2">
    <source>
        <dbReference type="Pfam" id="PF07593"/>
    </source>
</evidence>
<dbReference type="RefSeq" id="WP_344785687.1">
    <property type="nucleotide sequence ID" value="NZ_BAABCA010000001.1"/>
</dbReference>
<dbReference type="InterPro" id="IPR013517">
    <property type="entry name" value="FG-GAP"/>
</dbReference>
<dbReference type="NCBIfam" id="TIGR04183">
    <property type="entry name" value="Por_Secre_tail"/>
    <property type="match status" value="1"/>
</dbReference>
<feature type="domain" description="DUF6851" evidence="4">
    <location>
        <begin position="667"/>
        <end position="816"/>
    </location>
</feature>
<accession>A0ABP8BY40</accession>
<comment type="caution">
    <text evidence="5">The sequence shown here is derived from an EMBL/GenBank/DDBJ whole genome shotgun (WGS) entry which is preliminary data.</text>
</comment>
<sequence>MKQLNNCLLFFIIVLFSLKSFSQTFKRIERIAKLTNIGENNGVAVADYDGDNDLDLFVVAKAQDNINEEKGKSKLFRNNNDGTFTDVTTTSGLNNLFPSTEESKDNGYLDGIKYGVSWGDYDNDGFPDIFFTHAFKVQLFRNNGNGTFTETTTQAKIKKRNECSNAGATWFDANNDGLIDLYISVWNGCDGNILYMNKGDGTFEDRSVFYNVNSMNQSYMSMPFDFNNDNWMDLYVTNDFFIPNELYINKFGSIFEDQSLKYDMARSANYMGITIGDYNNDGNFDMYVTDINKNLLFSNNGDNTFTELAETKGVLKTGWSWGCTFSDFDLDGDEDLFVVNGFKESFPEGEANVYFENDANANYTFTEQTSKVGLGAITMGFAVTPFDYDNDGDLDLFVSNSNKESYFYQNTTINENSTQNPHWFKVILEGTTSNRNAIGASVSITTNNGSLHRYASGVGFLSQSIQPLHFGLDNATSISEIKIKWPSGLIETYNNLPIDATIKVIEGNNYEVVDTTQGVKIKGCTDPNSCSYNPNAVEDDGSCTYMDGAVINGNTTSGYLNIETYTYNKNTNSSVQWYVTGGEILEGQNTETIKVQWHLEAKGQVSIIESGLTCTTKKIDADVNLSIANTSPKRSVARIWNEALLHAIRNDYARPTVHARNLFHTSIALYDAWSIFNSKARTYLLGNKVHGYSNNFNGFATEENIDKAKEKAMSYAAYRLLSHRFKNSPGQLESQSTFDFIMADLGYPTDYKSIDYSSGNPAALGNYIAKTILEYGKTDKSNEIDHYKNKHYTPTNTPLIPALPGINKNINPNRWQQLSLFQFIDQSGNLISENTPDFLSPEWGAVHPFSLINENKNIYNKDGNEYIVYHDPNEPPMLNLSQNNASSDAYKWGFSMVSIWSSHLDPSDNIIWDISPKSIGNINLNEVPTNFDDFIDFYKSTDGGDISKGHNINPYTNAPYKEQLVPRGDYTRVLAEFWADGPDSETPPGHWFTLLNYVSDHSLLVKKLNGKGDILNNLEWDVKAYFLMGGTMHDAAITAWGIKGWYDYIRPISAIRYMAKLGQSTNAELENYHIAGIPLKEGYIETVNPGDALEGANKEHLGKIKLYTWRGHKYIQNTKTDNAGVGWILAENWWPYQRPSFVTPPFAGYVSGHSTYSRAAAEVMTLLTGDEFFPGGYGEFIAKKDEFLVFEEGPSVDVKLQWATYRDASDQCSLSRIWGGIHPPADDIPGRIIGEQIGINAYNFGVKYFDGKTTIPNQDSSFQKVYPNPLNSNFINITNTSENDIFQLIDLKGSFLNFERKTYNETTKTTQLNLSKSLTTGVYILKINNKTKLIVKK</sequence>
<dbReference type="Gene3D" id="1.10.606.10">
    <property type="entry name" value="Vanadium-containing Chloroperoxidase, domain 2"/>
    <property type="match status" value="1"/>
</dbReference>
<dbReference type="Pfam" id="PF21167">
    <property type="entry name" value="DUF6851"/>
    <property type="match status" value="1"/>
</dbReference>
<dbReference type="Pfam" id="PF07593">
    <property type="entry name" value="UnbV_ASPIC"/>
    <property type="match status" value="1"/>
</dbReference>
<dbReference type="InterPro" id="IPR036938">
    <property type="entry name" value="PAP2/HPO_sf"/>
</dbReference>
<dbReference type="Pfam" id="PF18962">
    <property type="entry name" value="Por_Secre_tail"/>
    <property type="match status" value="1"/>
</dbReference>
<evidence type="ECO:0000313" key="5">
    <source>
        <dbReference type="EMBL" id="GAA4230291.1"/>
    </source>
</evidence>
<reference evidence="6" key="1">
    <citation type="journal article" date="2019" name="Int. J. Syst. Evol. Microbiol.">
        <title>The Global Catalogue of Microorganisms (GCM) 10K type strain sequencing project: providing services to taxonomists for standard genome sequencing and annotation.</title>
        <authorList>
            <consortium name="The Broad Institute Genomics Platform"/>
            <consortium name="The Broad Institute Genome Sequencing Center for Infectious Disease"/>
            <person name="Wu L."/>
            <person name="Ma J."/>
        </authorList>
    </citation>
    <scope>NUCLEOTIDE SEQUENCE [LARGE SCALE GENOMIC DNA]</scope>
    <source>
        <strain evidence="6">JCM 17630</strain>
    </source>
</reference>
<dbReference type="EMBL" id="BAABCA010000001">
    <property type="protein sequence ID" value="GAA4230291.1"/>
    <property type="molecule type" value="Genomic_DNA"/>
</dbReference>
<dbReference type="InterPro" id="IPR028994">
    <property type="entry name" value="Integrin_alpha_N"/>
</dbReference>
<dbReference type="InterPro" id="IPR027039">
    <property type="entry name" value="Crtac1"/>
</dbReference>
<dbReference type="CDD" id="cd03398">
    <property type="entry name" value="PAP2_haloperoxidase"/>
    <property type="match status" value="1"/>
</dbReference>
<dbReference type="Gene3D" id="2.130.10.130">
    <property type="entry name" value="Integrin alpha, N-terminal"/>
    <property type="match status" value="2"/>
</dbReference>
<dbReference type="Pfam" id="PF13517">
    <property type="entry name" value="FG-GAP_3"/>
    <property type="match status" value="2"/>
</dbReference>
<keyword evidence="1" id="KW-0732">Signal</keyword>
<protein>
    <submittedName>
        <fullName evidence="5">Uncharacterized protein</fullName>
    </submittedName>
</protein>
<feature type="domain" description="ASPIC/UnbV" evidence="2">
    <location>
        <begin position="437"/>
        <end position="502"/>
    </location>
</feature>
<evidence type="ECO:0000259" key="3">
    <source>
        <dbReference type="Pfam" id="PF18962"/>
    </source>
</evidence>
<dbReference type="SUPFAM" id="SSF69318">
    <property type="entry name" value="Integrin alpha N-terminal domain"/>
    <property type="match status" value="1"/>
</dbReference>
<evidence type="ECO:0000259" key="4">
    <source>
        <dbReference type="Pfam" id="PF21167"/>
    </source>
</evidence>
<proteinExistence type="predicted"/>
<dbReference type="SUPFAM" id="SSF48317">
    <property type="entry name" value="Acid phosphatase/Vanadium-dependent haloperoxidase"/>
    <property type="match status" value="1"/>
</dbReference>
<dbReference type="PANTHER" id="PTHR16026:SF0">
    <property type="entry name" value="CARTILAGE ACIDIC PROTEIN 1"/>
    <property type="match status" value="1"/>
</dbReference>
<name>A0ABP8BY40_9FLAO</name>